<dbReference type="InterPro" id="IPR050249">
    <property type="entry name" value="Pseudomonas-type_ThrB"/>
</dbReference>
<gene>
    <name evidence="4" type="ORF">DFR68_103243</name>
</gene>
<comment type="caution">
    <text evidence="4">The sequence shown here is derived from an EMBL/GenBank/DDBJ whole genome shotgun (WGS) entry which is preliminary data.</text>
</comment>
<dbReference type="SUPFAM" id="SSF56112">
    <property type="entry name" value="Protein kinase-like (PK-like)"/>
    <property type="match status" value="1"/>
</dbReference>
<dbReference type="EMBL" id="QQAZ01000003">
    <property type="protein sequence ID" value="RDI52856.1"/>
    <property type="molecule type" value="Genomic_DNA"/>
</dbReference>
<feature type="region of interest" description="Disordered" evidence="2">
    <location>
        <begin position="1"/>
        <end position="20"/>
    </location>
</feature>
<dbReference type="OrthoDB" id="3266537at2"/>
<comment type="similarity">
    <text evidence="1">Belongs to the pseudomonas-type ThrB family.</text>
</comment>
<reference evidence="4 5" key="1">
    <citation type="submission" date="2018-07" db="EMBL/GenBank/DDBJ databases">
        <title>Genomic Encyclopedia of Type Strains, Phase IV (KMG-IV): sequencing the most valuable type-strain genomes for metagenomic binning, comparative biology and taxonomic classification.</title>
        <authorList>
            <person name="Goeker M."/>
        </authorList>
    </citation>
    <scope>NUCLEOTIDE SEQUENCE [LARGE SCALE GENOMIC DNA]</scope>
    <source>
        <strain evidence="4 5">DSM 44952</strain>
    </source>
</reference>
<feature type="region of interest" description="Disordered" evidence="2">
    <location>
        <begin position="230"/>
        <end position="252"/>
    </location>
</feature>
<dbReference type="InterPro" id="IPR011009">
    <property type="entry name" value="Kinase-like_dom_sf"/>
</dbReference>
<evidence type="ECO:0000259" key="3">
    <source>
        <dbReference type="Pfam" id="PF01636"/>
    </source>
</evidence>
<dbReference type="RefSeq" id="WP_084520348.1">
    <property type="nucleotide sequence ID" value="NZ_QQAZ01000003.1"/>
</dbReference>
<dbReference type="AlphaFoldDB" id="A0A370H8Y8"/>
<dbReference type="PANTHER" id="PTHR21064:SF6">
    <property type="entry name" value="AMINOGLYCOSIDE PHOSPHOTRANSFERASE DOMAIN-CONTAINING PROTEIN"/>
    <property type="match status" value="1"/>
</dbReference>
<evidence type="ECO:0000313" key="5">
    <source>
        <dbReference type="Proteomes" id="UP000255355"/>
    </source>
</evidence>
<keyword evidence="5" id="KW-1185">Reference proteome</keyword>
<dbReference type="STRING" id="1210089.GCA_001613165_07190"/>
<name>A0A370H8Y8_9NOCA</name>
<sequence>MTDGRVFGMGSDPTAEPDWPPLTLAEVDEVVAHAVAAGAGDGPGPLHADALPGASWAVLEWRSPRPLSSTVGVRLADGERVVVKRMPIALRDAAALAEEHAFMEHLRSRGVPIPAVWSCTRDGFSYEIHALGAGADLYRNAFSWSPYLSVTQAAAAGRMLARLHRAAEGYDAPPRPPRPLQAGLCTDLAATIERRAVEWPAVGEFLATQGWRADIETLCGAVESVRGRVGSPRDRIGSPCGEEDSVRSGDGATRAGTAQLRVDLSDLPPLWTHNDWHGTNLLWTGDEITAVIDFGLANRTVAVFDLATAIERFAVDWLSLRDGGPAHIHADQLAAFLRAYCAVRPLTAAERRALPALFPLVHVDYELSEIDYFLTVLPRPNHENAEIAYRDYLLGHIRWAYSASGREFLDLLSRLAAPSERLE</sequence>
<dbReference type="Pfam" id="PF01636">
    <property type="entry name" value="APH"/>
    <property type="match status" value="1"/>
</dbReference>
<dbReference type="GO" id="GO:0004413">
    <property type="term" value="F:homoserine kinase activity"/>
    <property type="evidence" value="ECO:0007669"/>
    <property type="project" value="TreeGrafter"/>
</dbReference>
<protein>
    <submittedName>
        <fullName evidence="4">Ser/Thr protein kinase RdoA (MazF antagonist)</fullName>
    </submittedName>
</protein>
<dbReference type="InterPro" id="IPR002575">
    <property type="entry name" value="Aminoglycoside_PTrfase"/>
</dbReference>
<keyword evidence="4" id="KW-0808">Transferase</keyword>
<dbReference type="Proteomes" id="UP000255355">
    <property type="component" value="Unassembled WGS sequence"/>
</dbReference>
<accession>A0A370H8Y8</accession>
<evidence type="ECO:0000313" key="4">
    <source>
        <dbReference type="EMBL" id="RDI52856.1"/>
    </source>
</evidence>
<dbReference type="PANTHER" id="PTHR21064">
    <property type="entry name" value="AMINOGLYCOSIDE PHOSPHOTRANSFERASE DOMAIN-CONTAINING PROTEIN-RELATED"/>
    <property type="match status" value="1"/>
</dbReference>
<feature type="domain" description="Aminoglycoside phosphotransferase" evidence="3">
    <location>
        <begin position="73"/>
        <end position="345"/>
    </location>
</feature>
<proteinExistence type="inferred from homology"/>
<dbReference type="Gene3D" id="3.90.1200.10">
    <property type="match status" value="1"/>
</dbReference>
<organism evidence="4 5">
    <name type="scientific">Nocardia mexicana</name>
    <dbReference type="NCBI Taxonomy" id="279262"/>
    <lineage>
        <taxon>Bacteria</taxon>
        <taxon>Bacillati</taxon>
        <taxon>Actinomycetota</taxon>
        <taxon>Actinomycetes</taxon>
        <taxon>Mycobacteriales</taxon>
        <taxon>Nocardiaceae</taxon>
        <taxon>Nocardia</taxon>
    </lineage>
</organism>
<dbReference type="GO" id="GO:0009088">
    <property type="term" value="P:threonine biosynthetic process"/>
    <property type="evidence" value="ECO:0007669"/>
    <property type="project" value="TreeGrafter"/>
</dbReference>
<evidence type="ECO:0000256" key="1">
    <source>
        <dbReference type="ARBA" id="ARBA00038240"/>
    </source>
</evidence>
<evidence type="ECO:0000256" key="2">
    <source>
        <dbReference type="SAM" id="MobiDB-lite"/>
    </source>
</evidence>
<keyword evidence="4" id="KW-0418">Kinase</keyword>